<dbReference type="STRING" id="1544798.LH29_14680"/>
<accession>A0A0D8JAJ3</accession>
<dbReference type="Proteomes" id="UP000032544">
    <property type="component" value="Unassembled WGS sequence"/>
</dbReference>
<dbReference type="InterPro" id="IPR028932">
    <property type="entry name" value="TerB-C"/>
</dbReference>
<feature type="domain" description="TerB-C" evidence="1">
    <location>
        <begin position="454"/>
        <end position="593"/>
    </location>
</feature>
<protein>
    <recommendedName>
        <fullName evidence="1">TerB-C domain-containing protein</fullName>
    </recommendedName>
</protein>
<keyword evidence="3" id="KW-1185">Reference proteome</keyword>
<organism evidence="2 3">
    <name type="scientific">Draconibacterium sediminis</name>
    <dbReference type="NCBI Taxonomy" id="1544798"/>
    <lineage>
        <taxon>Bacteria</taxon>
        <taxon>Pseudomonadati</taxon>
        <taxon>Bacteroidota</taxon>
        <taxon>Bacteroidia</taxon>
        <taxon>Marinilabiliales</taxon>
        <taxon>Prolixibacteraceae</taxon>
        <taxon>Draconibacterium</taxon>
    </lineage>
</organism>
<dbReference type="Pfam" id="PF15615">
    <property type="entry name" value="TerB_C"/>
    <property type="match status" value="1"/>
</dbReference>
<evidence type="ECO:0000313" key="2">
    <source>
        <dbReference type="EMBL" id="KJF43551.1"/>
    </source>
</evidence>
<gene>
    <name evidence="2" type="ORF">LH29_14680</name>
</gene>
<sequence>MNDYYDESIIDINSEKFDLTVEQATPQKENQLEPPYWSHSYVYSYDEINYASKSQKKFYFLFREKFLNGEFVDIQGNTNYAFILYFDLLNEYENHKDIKLLEEQFKLLGQICPKTKSYSLMSLQDLLRKRTDSYSVDKLQNLQEPSYQFEHGYSDYDPDAYKLGKQYKDKLGLNKQEVAWLNKFWNPDNVFISIEGCCITTIKQYLVVLKSLNKKLKSDNTSVAKEVDFFKEKIFEYKEIADSYWGYYDKSYLKQRVESEIYLTIFKRVENSVREFYGHKRKVGSTPFYDFKGEFETRIGNYVNELVIEHQDKIVLPDIETQIELNAQNVNRWKNDFTDLKTSFQKEEKDKFIEGIINLEETNQKNPNIENIFFEASKFIAKYDNVQSLKYYAKYIYYDLKSKKFDNKELTKTVQKSLFKTEEQINDFRKIISELIETSDIKKALDEIAKIYIPKRKKIKLDKSAIKEVEQKHDGTVELLSEYLETEQEEPKVSEITNDENEISVVPTNTNNSIFISGISIGKIQEELIKKIVTNSFEINQEAVDKFATENGMFKNQLIDSINEACEEHLDGEALIEEDDENYIIEESYYNEIAV</sequence>
<dbReference type="AlphaFoldDB" id="A0A0D8JAJ3"/>
<evidence type="ECO:0000313" key="3">
    <source>
        <dbReference type="Proteomes" id="UP000032544"/>
    </source>
</evidence>
<evidence type="ECO:0000259" key="1">
    <source>
        <dbReference type="Pfam" id="PF15615"/>
    </source>
</evidence>
<comment type="caution">
    <text evidence="2">The sequence shown here is derived from an EMBL/GenBank/DDBJ whole genome shotgun (WGS) entry which is preliminary data.</text>
</comment>
<dbReference type="EMBL" id="JRHC01000003">
    <property type="protein sequence ID" value="KJF43551.1"/>
    <property type="molecule type" value="Genomic_DNA"/>
</dbReference>
<name>A0A0D8JAJ3_9BACT</name>
<reference evidence="2 3" key="1">
    <citation type="submission" date="2014-09" db="EMBL/GenBank/DDBJ databases">
        <title>Draft Genome Sequence of Draconibacterium sp. JN14CK-3.</title>
        <authorList>
            <person name="Dong C."/>
            <person name="Lai Q."/>
            <person name="Shao Z."/>
        </authorList>
    </citation>
    <scope>NUCLEOTIDE SEQUENCE [LARGE SCALE GENOMIC DNA]</scope>
    <source>
        <strain evidence="2 3">JN14CK-3</strain>
    </source>
</reference>
<proteinExistence type="predicted"/>